<dbReference type="EMBL" id="HG001873">
    <property type="protein sequence ID" value="CDF37824.1"/>
    <property type="molecule type" value="Genomic_DNA"/>
</dbReference>
<keyword evidence="2" id="KW-1185">Reference proteome</keyword>
<sequence>MTAEEGATSGIRRCSLTLKPLRHGSKCTRDIGRC</sequence>
<protein>
    <submittedName>
        <fullName evidence="1">Uncharacterized protein</fullName>
    </submittedName>
</protein>
<dbReference type="RefSeq" id="XP_005717695.1">
    <property type="nucleotide sequence ID" value="XM_005717638.1"/>
</dbReference>
<evidence type="ECO:0000313" key="2">
    <source>
        <dbReference type="Proteomes" id="UP000012073"/>
    </source>
</evidence>
<evidence type="ECO:0000313" key="1">
    <source>
        <dbReference type="EMBL" id="CDF37824.1"/>
    </source>
</evidence>
<dbReference type="Proteomes" id="UP000012073">
    <property type="component" value="Unassembled WGS sequence"/>
</dbReference>
<name>R7QIC3_CHOCR</name>
<organism evidence="1 2">
    <name type="scientific">Chondrus crispus</name>
    <name type="common">Carrageen Irish moss</name>
    <name type="synonym">Polymorpha crispa</name>
    <dbReference type="NCBI Taxonomy" id="2769"/>
    <lineage>
        <taxon>Eukaryota</taxon>
        <taxon>Rhodophyta</taxon>
        <taxon>Florideophyceae</taxon>
        <taxon>Rhodymeniophycidae</taxon>
        <taxon>Gigartinales</taxon>
        <taxon>Gigartinaceae</taxon>
        <taxon>Chondrus</taxon>
    </lineage>
</organism>
<proteinExistence type="predicted"/>
<dbReference type="Gramene" id="CDF37824">
    <property type="protein sequence ID" value="CDF37824"/>
    <property type="gene ID" value="CHC_T00006013001"/>
</dbReference>
<reference evidence="2" key="1">
    <citation type="journal article" date="2013" name="Proc. Natl. Acad. Sci. U.S.A.">
        <title>Genome structure and metabolic features in the red seaweed Chondrus crispus shed light on evolution of the Archaeplastida.</title>
        <authorList>
            <person name="Collen J."/>
            <person name="Porcel B."/>
            <person name="Carre W."/>
            <person name="Ball S.G."/>
            <person name="Chaparro C."/>
            <person name="Tonon T."/>
            <person name="Barbeyron T."/>
            <person name="Michel G."/>
            <person name="Noel B."/>
            <person name="Valentin K."/>
            <person name="Elias M."/>
            <person name="Artiguenave F."/>
            <person name="Arun A."/>
            <person name="Aury J.M."/>
            <person name="Barbosa-Neto J.F."/>
            <person name="Bothwell J.H."/>
            <person name="Bouget F.Y."/>
            <person name="Brillet L."/>
            <person name="Cabello-Hurtado F."/>
            <person name="Capella-Gutierrez S."/>
            <person name="Charrier B."/>
            <person name="Cladiere L."/>
            <person name="Cock J.M."/>
            <person name="Coelho S.M."/>
            <person name="Colleoni C."/>
            <person name="Czjzek M."/>
            <person name="Da Silva C."/>
            <person name="Delage L."/>
            <person name="Denoeud F."/>
            <person name="Deschamps P."/>
            <person name="Dittami S.M."/>
            <person name="Gabaldon T."/>
            <person name="Gachon C.M."/>
            <person name="Groisillier A."/>
            <person name="Herve C."/>
            <person name="Jabbari K."/>
            <person name="Katinka M."/>
            <person name="Kloareg B."/>
            <person name="Kowalczyk N."/>
            <person name="Labadie K."/>
            <person name="Leblanc C."/>
            <person name="Lopez P.J."/>
            <person name="McLachlan D.H."/>
            <person name="Meslet-Cladiere L."/>
            <person name="Moustafa A."/>
            <person name="Nehr Z."/>
            <person name="Nyvall Collen P."/>
            <person name="Panaud O."/>
            <person name="Partensky F."/>
            <person name="Poulain J."/>
            <person name="Rensing S.A."/>
            <person name="Rousvoal S."/>
            <person name="Samson G."/>
            <person name="Symeonidi A."/>
            <person name="Weissenbach J."/>
            <person name="Zambounis A."/>
            <person name="Wincker P."/>
            <person name="Boyen C."/>
        </authorList>
    </citation>
    <scope>NUCLEOTIDE SEQUENCE [LARGE SCALE GENOMIC DNA]</scope>
    <source>
        <strain evidence="2">cv. Stackhouse</strain>
    </source>
</reference>
<gene>
    <name evidence="1" type="ORF">CHC_T00006013001</name>
</gene>
<dbReference type="GeneID" id="17325412"/>
<dbReference type="AlphaFoldDB" id="R7QIC3"/>
<accession>R7QIC3</accession>
<dbReference type="KEGG" id="ccp:CHC_T00006013001"/>